<name>A0A4Y2TBF1_ARAVE</name>
<proteinExistence type="predicted"/>
<dbReference type="Proteomes" id="UP000499080">
    <property type="component" value="Unassembled WGS sequence"/>
</dbReference>
<keyword evidence="1" id="KW-1133">Transmembrane helix</keyword>
<accession>A0A4Y2TBF1</accession>
<feature type="transmembrane region" description="Helical" evidence="1">
    <location>
        <begin position="12"/>
        <end position="32"/>
    </location>
</feature>
<gene>
    <name evidence="3" type="ORF">AVEN_19204_1</name>
</gene>
<dbReference type="AlphaFoldDB" id="A0A4Y2TBF1"/>
<feature type="domain" description="Mos1 transposase HTH" evidence="2">
    <location>
        <begin position="44"/>
        <end position="83"/>
    </location>
</feature>
<dbReference type="OrthoDB" id="616263at2759"/>
<evidence type="ECO:0000313" key="4">
    <source>
        <dbReference type="Proteomes" id="UP000499080"/>
    </source>
</evidence>
<dbReference type="Pfam" id="PF17906">
    <property type="entry name" value="HTH_48"/>
    <property type="match status" value="1"/>
</dbReference>
<sequence>MFRNIQLTVLRGFMRLGALINLLSTVVYAMVLRRVTEQRIDLKFLYKLGNSAGENHAMLKQVSGDHTMTLKIAHAWFKKFNAGLKAPKTSNHGR</sequence>
<keyword evidence="1" id="KW-0472">Membrane</keyword>
<protein>
    <recommendedName>
        <fullName evidence="2">Mos1 transposase HTH domain-containing protein</fullName>
    </recommendedName>
</protein>
<dbReference type="InterPro" id="IPR041426">
    <property type="entry name" value="Mos1_HTH"/>
</dbReference>
<organism evidence="3 4">
    <name type="scientific">Araneus ventricosus</name>
    <name type="common">Orbweaver spider</name>
    <name type="synonym">Epeira ventricosa</name>
    <dbReference type="NCBI Taxonomy" id="182803"/>
    <lineage>
        <taxon>Eukaryota</taxon>
        <taxon>Metazoa</taxon>
        <taxon>Ecdysozoa</taxon>
        <taxon>Arthropoda</taxon>
        <taxon>Chelicerata</taxon>
        <taxon>Arachnida</taxon>
        <taxon>Araneae</taxon>
        <taxon>Araneomorphae</taxon>
        <taxon>Entelegynae</taxon>
        <taxon>Araneoidea</taxon>
        <taxon>Araneidae</taxon>
        <taxon>Araneus</taxon>
    </lineage>
</organism>
<dbReference type="Gene3D" id="1.10.10.1450">
    <property type="match status" value="1"/>
</dbReference>
<keyword evidence="1" id="KW-0812">Transmembrane</keyword>
<keyword evidence="4" id="KW-1185">Reference proteome</keyword>
<evidence type="ECO:0000256" key="1">
    <source>
        <dbReference type="SAM" id="Phobius"/>
    </source>
</evidence>
<evidence type="ECO:0000259" key="2">
    <source>
        <dbReference type="Pfam" id="PF17906"/>
    </source>
</evidence>
<dbReference type="EMBL" id="BGPR01027420">
    <property type="protein sequence ID" value="GBN97887.1"/>
    <property type="molecule type" value="Genomic_DNA"/>
</dbReference>
<comment type="caution">
    <text evidence="3">The sequence shown here is derived from an EMBL/GenBank/DDBJ whole genome shotgun (WGS) entry which is preliminary data.</text>
</comment>
<reference evidence="3 4" key="1">
    <citation type="journal article" date="2019" name="Sci. Rep.">
        <title>Orb-weaving spider Araneus ventricosus genome elucidates the spidroin gene catalogue.</title>
        <authorList>
            <person name="Kono N."/>
            <person name="Nakamura H."/>
            <person name="Ohtoshi R."/>
            <person name="Moran D.A.P."/>
            <person name="Shinohara A."/>
            <person name="Yoshida Y."/>
            <person name="Fujiwara M."/>
            <person name="Mori M."/>
            <person name="Tomita M."/>
            <person name="Arakawa K."/>
        </authorList>
    </citation>
    <scope>NUCLEOTIDE SEQUENCE [LARGE SCALE GENOMIC DNA]</scope>
</reference>
<evidence type="ECO:0000313" key="3">
    <source>
        <dbReference type="EMBL" id="GBN97887.1"/>
    </source>
</evidence>